<dbReference type="GO" id="GO:0004758">
    <property type="term" value="F:serine C-palmitoyltransferase activity"/>
    <property type="evidence" value="ECO:0007669"/>
    <property type="project" value="UniProtKB-EC"/>
</dbReference>
<dbReference type="EC" id="2.3.1.50" evidence="3"/>
<dbReference type="Pfam" id="PF00155">
    <property type="entry name" value="Aminotran_1_2"/>
    <property type="match status" value="1"/>
</dbReference>
<dbReference type="AlphaFoldDB" id="A0AAN7V1R7"/>
<comment type="similarity">
    <text evidence="2 8">Belongs to the class-II pyridoxal-phosphate-dependent aminotransferase family.</text>
</comment>
<dbReference type="PROSITE" id="PS00599">
    <property type="entry name" value="AA_TRANSFER_CLASS_2"/>
    <property type="match status" value="1"/>
</dbReference>
<feature type="domain" description="Aminotransferase class I/classII large" evidence="9">
    <location>
        <begin position="95"/>
        <end position="457"/>
    </location>
</feature>
<dbReference type="GO" id="GO:0046513">
    <property type="term" value="P:ceramide biosynthetic process"/>
    <property type="evidence" value="ECO:0007669"/>
    <property type="project" value="TreeGrafter"/>
</dbReference>
<reference evidence="10 11" key="1">
    <citation type="journal article" date="2024" name="Insects">
        <title>An Improved Chromosome-Level Genome Assembly of the Firefly Pyrocoelia pectoralis.</title>
        <authorList>
            <person name="Fu X."/>
            <person name="Meyer-Rochow V.B."/>
            <person name="Ballantyne L."/>
            <person name="Zhu X."/>
        </authorList>
    </citation>
    <scope>NUCLEOTIDE SEQUENCE [LARGE SCALE GENOMIC DNA]</scope>
    <source>
        <strain evidence="10">XCY_ONT2</strain>
    </source>
</reference>
<evidence type="ECO:0000256" key="6">
    <source>
        <dbReference type="ARBA" id="ARBA00023315"/>
    </source>
</evidence>
<evidence type="ECO:0000256" key="3">
    <source>
        <dbReference type="ARBA" id="ARBA00013220"/>
    </source>
</evidence>
<comment type="catalytic activity">
    <reaction evidence="7">
        <text>L-serine + hexadecanoyl-CoA + H(+) = 3-oxosphinganine + CO2 + CoA</text>
        <dbReference type="Rhea" id="RHEA:14761"/>
        <dbReference type="ChEBI" id="CHEBI:15378"/>
        <dbReference type="ChEBI" id="CHEBI:16526"/>
        <dbReference type="ChEBI" id="CHEBI:33384"/>
        <dbReference type="ChEBI" id="CHEBI:57287"/>
        <dbReference type="ChEBI" id="CHEBI:57379"/>
        <dbReference type="ChEBI" id="CHEBI:58299"/>
        <dbReference type="EC" id="2.3.1.50"/>
    </reaction>
</comment>
<dbReference type="InterPro" id="IPR050087">
    <property type="entry name" value="AON_synthase_class-II"/>
</dbReference>
<organism evidence="10 11">
    <name type="scientific">Pyrocoelia pectoralis</name>
    <dbReference type="NCBI Taxonomy" id="417401"/>
    <lineage>
        <taxon>Eukaryota</taxon>
        <taxon>Metazoa</taxon>
        <taxon>Ecdysozoa</taxon>
        <taxon>Arthropoda</taxon>
        <taxon>Hexapoda</taxon>
        <taxon>Insecta</taxon>
        <taxon>Pterygota</taxon>
        <taxon>Neoptera</taxon>
        <taxon>Endopterygota</taxon>
        <taxon>Coleoptera</taxon>
        <taxon>Polyphaga</taxon>
        <taxon>Elateriformia</taxon>
        <taxon>Elateroidea</taxon>
        <taxon>Lampyridae</taxon>
        <taxon>Lampyrinae</taxon>
        <taxon>Pyrocoelia</taxon>
    </lineage>
</organism>
<name>A0AAN7V1R7_9COLE</name>
<evidence type="ECO:0000256" key="2">
    <source>
        <dbReference type="ARBA" id="ARBA00008392"/>
    </source>
</evidence>
<dbReference type="Gene3D" id="3.90.1150.10">
    <property type="entry name" value="Aspartate Aminotransferase, domain 1"/>
    <property type="match status" value="1"/>
</dbReference>
<evidence type="ECO:0000256" key="7">
    <source>
        <dbReference type="ARBA" id="ARBA00048528"/>
    </source>
</evidence>
<dbReference type="PANTHER" id="PTHR13693:SF3">
    <property type="entry name" value="LD36009P"/>
    <property type="match status" value="1"/>
</dbReference>
<dbReference type="GO" id="GO:0030170">
    <property type="term" value="F:pyridoxal phosphate binding"/>
    <property type="evidence" value="ECO:0007669"/>
    <property type="project" value="InterPro"/>
</dbReference>
<proteinExistence type="inferred from homology"/>
<dbReference type="InterPro" id="IPR015422">
    <property type="entry name" value="PyrdxlP-dep_Trfase_small"/>
</dbReference>
<evidence type="ECO:0000256" key="4">
    <source>
        <dbReference type="ARBA" id="ARBA00022679"/>
    </source>
</evidence>
<evidence type="ECO:0000256" key="5">
    <source>
        <dbReference type="ARBA" id="ARBA00022898"/>
    </source>
</evidence>
<protein>
    <recommendedName>
        <fullName evidence="3">serine C-palmitoyltransferase</fullName>
        <ecNumber evidence="3">2.3.1.50</ecNumber>
    </recommendedName>
</protein>
<keyword evidence="5 8" id="KW-0663">Pyridoxal phosphate</keyword>
<dbReference type="GO" id="GO:0016020">
    <property type="term" value="C:membrane"/>
    <property type="evidence" value="ECO:0007669"/>
    <property type="project" value="GOC"/>
</dbReference>
<evidence type="ECO:0000256" key="8">
    <source>
        <dbReference type="RuleBase" id="RU003693"/>
    </source>
</evidence>
<evidence type="ECO:0000259" key="9">
    <source>
        <dbReference type="Pfam" id="PF00155"/>
    </source>
</evidence>
<keyword evidence="6" id="KW-0012">Acyltransferase</keyword>
<dbReference type="InterPro" id="IPR001917">
    <property type="entry name" value="Aminotrans_II_pyridoxalP_BS"/>
</dbReference>
<dbReference type="GO" id="GO:0046512">
    <property type="term" value="P:sphingosine biosynthetic process"/>
    <property type="evidence" value="ECO:0007669"/>
    <property type="project" value="TreeGrafter"/>
</dbReference>
<dbReference type="EMBL" id="JAVRBK010000007">
    <property type="protein sequence ID" value="KAK5640830.1"/>
    <property type="molecule type" value="Genomic_DNA"/>
</dbReference>
<evidence type="ECO:0000313" key="10">
    <source>
        <dbReference type="EMBL" id="KAK5640830.1"/>
    </source>
</evidence>
<dbReference type="SUPFAM" id="SSF53383">
    <property type="entry name" value="PLP-dependent transferases"/>
    <property type="match status" value="1"/>
</dbReference>
<evidence type="ECO:0000256" key="1">
    <source>
        <dbReference type="ARBA" id="ARBA00001933"/>
    </source>
</evidence>
<gene>
    <name evidence="10" type="ORF">RI129_009377</name>
</gene>
<dbReference type="Proteomes" id="UP001329430">
    <property type="component" value="Chromosome 7"/>
</dbReference>
<dbReference type="PANTHER" id="PTHR13693">
    <property type="entry name" value="CLASS II AMINOTRANSFERASE/8-AMINO-7-OXONONANOATE SYNTHASE"/>
    <property type="match status" value="1"/>
</dbReference>
<accession>A0AAN7V1R7</accession>
<evidence type="ECO:0000313" key="11">
    <source>
        <dbReference type="Proteomes" id="UP001329430"/>
    </source>
</evidence>
<dbReference type="Gene3D" id="3.40.640.10">
    <property type="entry name" value="Type I PLP-dependent aspartate aminotransferase-like (Major domain)"/>
    <property type="match status" value="1"/>
</dbReference>
<keyword evidence="4" id="KW-0808">Transferase</keyword>
<sequence length="480" mass="53234">MKMAPLLTTIFLHLGYYILAFLNTLGSLISSTENREKNRDGYPPLYGAMDKAVRFFLRRRVPDCWAIPACGIPGPEIVINQGAIPKIKCTDEDRKCINLASFNYLGFSENRGRCIDFAIKCIYKYGLSMGATRQDYGTTDIHVELEKLTAEFVGAEDSLACGIGFTVNSLHLPMLISEGCLVLSDEKNHVSLIVGIKVSGATVKVFRHNDVAHLELLLKEAIYNGRNTEKGIYEPWKKILIIVEGLNSMEGTVTPLPEIIALKKRFKAYLYLEEAHSIGAMGRNGRGVVEYFGCNPKDVDLLMGTYTKSFGASGGYIAGDKKLISYMRSKSYVSQHLSAMSPAIAAHVVDVLKVLMGKDGTNLGHTRISTLARNLKYFRRSLHQIGVTVKGSEDSPIVPIMCYFHSKTTAMVRLLLEKNIACAGVMYPITSFLGCRIRICLSAGHTREQLDYALKIISEVVDHIGIKYSILPHSKEPVEY</sequence>
<comment type="cofactor">
    <cofactor evidence="1 8">
        <name>pyridoxal 5'-phosphate</name>
        <dbReference type="ChEBI" id="CHEBI:597326"/>
    </cofactor>
</comment>
<dbReference type="InterPro" id="IPR015421">
    <property type="entry name" value="PyrdxlP-dep_Trfase_major"/>
</dbReference>
<dbReference type="InterPro" id="IPR015424">
    <property type="entry name" value="PyrdxlP-dep_Trfase"/>
</dbReference>
<keyword evidence="11" id="KW-1185">Reference proteome</keyword>
<comment type="caution">
    <text evidence="10">The sequence shown here is derived from an EMBL/GenBank/DDBJ whole genome shotgun (WGS) entry which is preliminary data.</text>
</comment>
<dbReference type="InterPro" id="IPR004839">
    <property type="entry name" value="Aminotransferase_I/II_large"/>
</dbReference>
<dbReference type="GO" id="GO:0017059">
    <property type="term" value="C:serine palmitoyltransferase complex"/>
    <property type="evidence" value="ECO:0007669"/>
    <property type="project" value="TreeGrafter"/>
</dbReference>